<protein>
    <recommendedName>
        <fullName evidence="1">DUF6933 domain-containing protein</fullName>
    </recommendedName>
</protein>
<reference evidence="2 3" key="1">
    <citation type="journal article" date="2018" name="Int. J. Syst. Evol. Microbiol.">
        <title>Adhaeribacter swui sp. nov., isolated from wet mud.</title>
        <authorList>
            <person name="Kim D.U."/>
            <person name="Kim K.W."/>
            <person name="Kang M.S."/>
            <person name="Kim J.Y."/>
            <person name="Jang J.H."/>
            <person name="Kim M.K."/>
        </authorList>
    </citation>
    <scope>NUCLEOTIDE SEQUENCE [LARGE SCALE GENOMIC DNA]</scope>
    <source>
        <strain evidence="2 3">KCTC 52873</strain>
        <plasmid evidence="2">unnamed1</plasmid>
    </source>
</reference>
<dbReference type="AlphaFoldDB" id="A0A7G7G257"/>
<keyword evidence="3" id="KW-1185">Reference proteome</keyword>
<proteinExistence type="predicted"/>
<evidence type="ECO:0000313" key="3">
    <source>
        <dbReference type="Proteomes" id="UP000515237"/>
    </source>
</evidence>
<organism evidence="2 3">
    <name type="scientific">Adhaeribacter swui</name>
    <dbReference type="NCBI Taxonomy" id="2086471"/>
    <lineage>
        <taxon>Bacteria</taxon>
        <taxon>Pseudomonadati</taxon>
        <taxon>Bacteroidota</taxon>
        <taxon>Cytophagia</taxon>
        <taxon>Cytophagales</taxon>
        <taxon>Hymenobacteraceae</taxon>
        <taxon>Adhaeribacter</taxon>
    </lineage>
</organism>
<dbReference type="Proteomes" id="UP000515237">
    <property type="component" value="Plasmid unnamed1"/>
</dbReference>
<feature type="domain" description="DUF6933" evidence="1">
    <location>
        <begin position="4"/>
        <end position="166"/>
    </location>
</feature>
<dbReference type="Pfam" id="PF22016">
    <property type="entry name" value="DUF6933"/>
    <property type="match status" value="1"/>
</dbReference>
<evidence type="ECO:0000259" key="1">
    <source>
        <dbReference type="Pfam" id="PF22016"/>
    </source>
</evidence>
<accession>A0A7G7G257</accession>
<dbReference type="EMBL" id="CP055154">
    <property type="protein sequence ID" value="QNF31241.1"/>
    <property type="molecule type" value="Genomic_DNA"/>
</dbReference>
<dbReference type="KEGG" id="aswu:HUW51_00360"/>
<dbReference type="RefSeq" id="WP_185269799.1">
    <property type="nucleotide sequence ID" value="NZ_CP055154.1"/>
</dbReference>
<gene>
    <name evidence="2" type="ORF">HUW51_00360</name>
</gene>
<name>A0A7G7G257_9BACT</name>
<sequence length="175" mass="20062">MTQIYLSAKLQALFPSLNEDTASFTQPSVLGDWNGHVFTVHRRKCIILVNNISYYAVFLVDILKKDLCHFPELFLDQLLRQLTYDKVITEGQYRVITAQLGQLQLRRTNNDRKALGTINEFIFLFKAHCEGQALDNLDCSTINHYINTSPTGAGRTSQRHYGNPIQDMKDLIIQL</sequence>
<evidence type="ECO:0000313" key="2">
    <source>
        <dbReference type="EMBL" id="QNF31241.1"/>
    </source>
</evidence>
<geneLocation type="plasmid" evidence="2 3">
    <name>unnamed1</name>
</geneLocation>
<keyword evidence="2" id="KW-0614">Plasmid</keyword>
<dbReference type="InterPro" id="IPR053864">
    <property type="entry name" value="DUF6933"/>
</dbReference>